<dbReference type="EMBL" id="AOUO01000347">
    <property type="protein sequence ID" value="EOD66032.1"/>
    <property type="molecule type" value="Genomic_DNA"/>
</dbReference>
<sequence>MVSLGLNVETEEFATAAGAAASVAGEFGAAAMEIRRADPEGGRKGFLVTLFVSVPVAEGEPLEAALRRAVSPVAARYGVDSGGLEFRGDLAALGYAELPLWQEAEADGHVLYSLSAEPGGRQELRTAGYVTRPGFTPRADSDLIIRVHLRIPVADPVRALELCGPEIEATDASFVQIVSARVAGSAEEYCEVALLSAVPALDGEDAEAGLRRVAGTLAGRLGLDAGPPAVRDRTAVLDIRPGGRVESVAVRVEDDPLYED</sequence>
<accession>R1G3L5</accession>
<dbReference type="PATRIC" id="fig|1292037.4.peg.4470"/>
<comment type="caution">
    <text evidence="1">The sequence shown here is derived from an EMBL/GenBank/DDBJ whole genome shotgun (WGS) entry which is preliminary data.</text>
</comment>
<organism evidence="1 2">
    <name type="scientific">Amycolatopsis vancoresmycina DSM 44592</name>
    <dbReference type="NCBI Taxonomy" id="1292037"/>
    <lineage>
        <taxon>Bacteria</taxon>
        <taxon>Bacillati</taxon>
        <taxon>Actinomycetota</taxon>
        <taxon>Actinomycetes</taxon>
        <taxon>Pseudonocardiales</taxon>
        <taxon>Pseudonocardiaceae</taxon>
        <taxon>Amycolatopsis</taxon>
    </lineage>
</organism>
<evidence type="ECO:0000313" key="1">
    <source>
        <dbReference type="EMBL" id="EOD66032.1"/>
    </source>
</evidence>
<dbReference type="Proteomes" id="UP000014139">
    <property type="component" value="Unassembled WGS sequence"/>
</dbReference>
<gene>
    <name evidence="1" type="ORF">H480_23607</name>
</gene>
<reference evidence="1 2" key="1">
    <citation type="submission" date="2013-02" db="EMBL/GenBank/DDBJ databases">
        <title>Draft genome sequence of Amycolatopsis vancoresmycina strain DSM 44592T.</title>
        <authorList>
            <person name="Kumar S."/>
            <person name="Kaur N."/>
            <person name="Kaur C."/>
            <person name="Raghava G.P.S."/>
            <person name="Mayilraj S."/>
        </authorList>
    </citation>
    <scope>NUCLEOTIDE SEQUENCE [LARGE SCALE GENOMIC DNA]</scope>
    <source>
        <strain evidence="1 2">DSM 44592</strain>
    </source>
</reference>
<evidence type="ECO:0000313" key="2">
    <source>
        <dbReference type="Proteomes" id="UP000014139"/>
    </source>
</evidence>
<keyword evidence="2" id="KW-1185">Reference proteome</keyword>
<dbReference type="AlphaFoldDB" id="R1G3L5"/>
<proteinExistence type="predicted"/>
<name>R1G3L5_9PSEU</name>
<dbReference type="eggNOG" id="ENOG50322UI">
    <property type="taxonomic scope" value="Bacteria"/>
</dbReference>
<protein>
    <submittedName>
        <fullName evidence="1">Uncharacterized protein</fullName>
    </submittedName>
</protein>